<reference evidence="2" key="2">
    <citation type="submission" date="2016-06" db="UniProtKB">
        <authorList>
            <consortium name="WormBaseParasite"/>
        </authorList>
    </citation>
    <scope>IDENTIFICATION</scope>
</reference>
<dbReference type="SUPFAM" id="SSF140931">
    <property type="entry name" value="Fic-like"/>
    <property type="match status" value="1"/>
</dbReference>
<evidence type="ECO:0000313" key="2">
    <source>
        <dbReference type="WBParaSite" id="GPLIN_000893300"/>
    </source>
</evidence>
<protein>
    <submittedName>
        <fullName evidence="2">Fido domain-containing protein</fullName>
    </submittedName>
</protein>
<evidence type="ECO:0000313" key="1">
    <source>
        <dbReference type="Proteomes" id="UP000050741"/>
    </source>
</evidence>
<dbReference type="InterPro" id="IPR036597">
    <property type="entry name" value="Fido-like_dom_sf"/>
</dbReference>
<accession>A0A183C7T7</accession>
<dbReference type="Gene3D" id="1.10.3290.10">
    <property type="entry name" value="Fido-like domain"/>
    <property type="match status" value="1"/>
</dbReference>
<dbReference type="WBParaSite" id="GPLIN_000893300">
    <property type="protein sequence ID" value="GPLIN_000893300"/>
    <property type="gene ID" value="GPLIN_000893300"/>
</dbReference>
<name>A0A183C7T7_GLOPA</name>
<reference evidence="1" key="1">
    <citation type="submission" date="2014-05" db="EMBL/GenBank/DDBJ databases">
        <title>The genome and life-stage specific transcriptomes of Globodera pallida elucidate key aspects of plant parasitism by a cyst nematode.</title>
        <authorList>
            <person name="Cotton J.A."/>
            <person name="Lilley C.J."/>
            <person name="Jones L.M."/>
            <person name="Kikuchi T."/>
            <person name="Reid A.J."/>
            <person name="Thorpe P."/>
            <person name="Tsai I.J."/>
            <person name="Beasley H."/>
            <person name="Blok V."/>
            <person name="Cock P.J.A."/>
            <person name="Van den Akker S.E."/>
            <person name="Holroyd N."/>
            <person name="Hunt M."/>
            <person name="Mantelin S."/>
            <person name="Naghra H."/>
            <person name="Pain A."/>
            <person name="Palomares-Rius J.E."/>
            <person name="Zarowiecki M."/>
            <person name="Berriman M."/>
            <person name="Jones J.T."/>
            <person name="Urwin P.E."/>
        </authorList>
    </citation>
    <scope>NUCLEOTIDE SEQUENCE [LARGE SCALE GENOMIC DNA]</scope>
    <source>
        <strain evidence="1">Lindley</strain>
    </source>
</reference>
<dbReference type="Proteomes" id="UP000050741">
    <property type="component" value="Unassembled WGS sequence"/>
</dbReference>
<sequence length="100" mass="10854">MIRPSCWGQSGGRSLSTAVKRGRRLSIFLSLQAILALHKGVLGRHRAAGTPRACNVTVGDFTPMDHSEVPAAMDEYVEGLSKYESEMQAEDRAVSHRGAD</sequence>
<keyword evidence="1" id="KW-1185">Reference proteome</keyword>
<organism evidence="1 2">
    <name type="scientific">Globodera pallida</name>
    <name type="common">Potato cyst nematode worm</name>
    <name type="synonym">Heterodera pallida</name>
    <dbReference type="NCBI Taxonomy" id="36090"/>
    <lineage>
        <taxon>Eukaryota</taxon>
        <taxon>Metazoa</taxon>
        <taxon>Ecdysozoa</taxon>
        <taxon>Nematoda</taxon>
        <taxon>Chromadorea</taxon>
        <taxon>Rhabditida</taxon>
        <taxon>Tylenchina</taxon>
        <taxon>Tylenchomorpha</taxon>
        <taxon>Tylenchoidea</taxon>
        <taxon>Heteroderidae</taxon>
        <taxon>Heteroderinae</taxon>
        <taxon>Globodera</taxon>
    </lineage>
</organism>
<dbReference type="AlphaFoldDB" id="A0A183C7T7"/>
<proteinExistence type="predicted"/>